<dbReference type="Pfam" id="PF11305">
    <property type="entry name" value="DUF3107"/>
    <property type="match status" value="1"/>
</dbReference>
<reference evidence="1" key="1">
    <citation type="journal article" date="2014" name="Int. J. Syst. Evol. Microbiol.">
        <title>Complete genome sequence of Corynebacterium casei LMG S-19264T (=DSM 44701T), isolated from a smear-ripened cheese.</title>
        <authorList>
            <consortium name="US DOE Joint Genome Institute (JGI-PGF)"/>
            <person name="Walter F."/>
            <person name="Albersmeier A."/>
            <person name="Kalinowski J."/>
            <person name="Ruckert C."/>
        </authorList>
    </citation>
    <scope>NUCLEOTIDE SEQUENCE</scope>
    <source>
        <strain evidence="1">CGMCC 1.15478</strain>
    </source>
</reference>
<proteinExistence type="predicted"/>
<evidence type="ECO:0000313" key="2">
    <source>
        <dbReference type="Proteomes" id="UP000641514"/>
    </source>
</evidence>
<dbReference type="Proteomes" id="UP000641514">
    <property type="component" value="Unassembled WGS sequence"/>
</dbReference>
<keyword evidence="1" id="KW-0067">ATP-binding</keyword>
<gene>
    <name evidence="1" type="ORF">GCM10011410_18930</name>
</gene>
<dbReference type="GO" id="GO:0005524">
    <property type="term" value="F:ATP binding"/>
    <property type="evidence" value="ECO:0007669"/>
    <property type="project" value="UniProtKB-KW"/>
</dbReference>
<dbReference type="EMBL" id="BMJH01000002">
    <property type="protein sequence ID" value="GGC66541.1"/>
    <property type="molecule type" value="Genomic_DNA"/>
</dbReference>
<evidence type="ECO:0000313" key="1">
    <source>
        <dbReference type="EMBL" id="GGC66541.1"/>
    </source>
</evidence>
<sequence>MEVKIGIADSSRELVVNSTQSVDEVEKQARSAFEEGGNSTFELVDEKGRKFLIQANKITYIEIGPADFRKVGFAAL</sequence>
<comment type="caution">
    <text evidence="1">The sequence shown here is derived from an EMBL/GenBank/DDBJ whole genome shotgun (WGS) entry which is preliminary data.</text>
</comment>
<reference evidence="1" key="2">
    <citation type="submission" date="2020-09" db="EMBL/GenBank/DDBJ databases">
        <authorList>
            <person name="Sun Q."/>
            <person name="Zhou Y."/>
        </authorList>
    </citation>
    <scope>NUCLEOTIDE SEQUENCE</scope>
    <source>
        <strain evidence="1">CGMCC 1.15478</strain>
    </source>
</reference>
<dbReference type="AlphaFoldDB" id="A0A916UBV9"/>
<dbReference type="RefSeq" id="WP_188673663.1">
    <property type="nucleotide sequence ID" value="NZ_BMJH01000002.1"/>
</dbReference>
<accession>A0A916UBV9</accession>
<keyword evidence="1" id="KW-0547">Nucleotide-binding</keyword>
<name>A0A916UBV9_9ACTN</name>
<protein>
    <submittedName>
        <fullName evidence="1">ATP-binding protein</fullName>
    </submittedName>
</protein>
<organism evidence="1 2">
    <name type="scientific">Hoyosella rhizosphaerae</name>
    <dbReference type="NCBI Taxonomy" id="1755582"/>
    <lineage>
        <taxon>Bacteria</taxon>
        <taxon>Bacillati</taxon>
        <taxon>Actinomycetota</taxon>
        <taxon>Actinomycetes</taxon>
        <taxon>Mycobacteriales</taxon>
        <taxon>Hoyosellaceae</taxon>
        <taxon>Hoyosella</taxon>
    </lineage>
</organism>
<keyword evidence="2" id="KW-1185">Reference proteome</keyword>
<dbReference type="InterPro" id="IPR021456">
    <property type="entry name" value="DUF3107"/>
</dbReference>